<sequence>MISENEVIITVHNLDEGWGVQYDFNQYNMTYLPRIGESVVVPIPQEDKEYYIAIITDINYKFDWHEGELVQKAIYLEANIYGNETA</sequence>
<proteinExistence type="predicted"/>
<organism evidence="1 2">
    <name type="scientific">Salipaludibacillus aurantiacus</name>
    <dbReference type="NCBI Taxonomy" id="1601833"/>
    <lineage>
        <taxon>Bacteria</taxon>
        <taxon>Bacillati</taxon>
        <taxon>Bacillota</taxon>
        <taxon>Bacilli</taxon>
        <taxon>Bacillales</taxon>
        <taxon>Bacillaceae</taxon>
    </lineage>
</organism>
<accession>A0A1H9Q2C4</accession>
<dbReference type="AlphaFoldDB" id="A0A1H9Q2C4"/>
<protein>
    <submittedName>
        <fullName evidence="1">Uncharacterized protein</fullName>
    </submittedName>
</protein>
<reference evidence="2" key="1">
    <citation type="submission" date="2016-10" db="EMBL/GenBank/DDBJ databases">
        <authorList>
            <person name="Varghese N."/>
            <person name="Submissions S."/>
        </authorList>
    </citation>
    <scope>NUCLEOTIDE SEQUENCE [LARGE SCALE GENOMIC DNA]</scope>
    <source>
        <strain evidence="2">S9</strain>
    </source>
</reference>
<evidence type="ECO:0000313" key="1">
    <source>
        <dbReference type="EMBL" id="SER54235.1"/>
    </source>
</evidence>
<gene>
    <name evidence="1" type="ORF">SAMN05518684_1023</name>
</gene>
<evidence type="ECO:0000313" key="2">
    <source>
        <dbReference type="Proteomes" id="UP000198571"/>
    </source>
</evidence>
<dbReference type="RefSeq" id="WP_093047353.1">
    <property type="nucleotide sequence ID" value="NZ_FOGT01000002.1"/>
</dbReference>
<keyword evidence="2" id="KW-1185">Reference proteome</keyword>
<name>A0A1H9Q2C4_9BACI</name>
<dbReference type="Proteomes" id="UP000198571">
    <property type="component" value="Unassembled WGS sequence"/>
</dbReference>
<dbReference type="OrthoDB" id="9767435at2"/>
<dbReference type="EMBL" id="FOGT01000002">
    <property type="protein sequence ID" value="SER54235.1"/>
    <property type="molecule type" value="Genomic_DNA"/>
</dbReference>